<dbReference type="Gene3D" id="1.20.1250.20">
    <property type="entry name" value="MFS general substrate transporter like domains"/>
    <property type="match status" value="1"/>
</dbReference>
<dbReference type="PANTHER" id="PTHR23513">
    <property type="entry name" value="INTEGRAL MEMBRANE EFFLUX PROTEIN-RELATED"/>
    <property type="match status" value="1"/>
</dbReference>
<organism evidence="8">
    <name type="scientific">freshwater metagenome</name>
    <dbReference type="NCBI Taxonomy" id="449393"/>
    <lineage>
        <taxon>unclassified sequences</taxon>
        <taxon>metagenomes</taxon>
        <taxon>ecological metagenomes</taxon>
    </lineage>
</organism>
<keyword evidence="2" id="KW-0813">Transport</keyword>
<dbReference type="CDD" id="cd06173">
    <property type="entry name" value="MFS_MefA_like"/>
    <property type="match status" value="1"/>
</dbReference>
<evidence type="ECO:0000256" key="7">
    <source>
        <dbReference type="SAM" id="Phobius"/>
    </source>
</evidence>
<proteinExistence type="predicted"/>
<dbReference type="EMBL" id="CAEZUL010000007">
    <property type="protein sequence ID" value="CAB4590907.1"/>
    <property type="molecule type" value="Genomic_DNA"/>
</dbReference>
<name>A0A6J6FQ26_9ZZZZ</name>
<dbReference type="InterPro" id="IPR036259">
    <property type="entry name" value="MFS_trans_sf"/>
</dbReference>
<feature type="transmembrane region" description="Helical" evidence="7">
    <location>
        <begin position="350"/>
        <end position="372"/>
    </location>
</feature>
<feature type="transmembrane region" description="Helical" evidence="7">
    <location>
        <begin position="290"/>
        <end position="310"/>
    </location>
</feature>
<feature type="transmembrane region" description="Helical" evidence="7">
    <location>
        <begin position="21"/>
        <end position="49"/>
    </location>
</feature>
<protein>
    <submittedName>
        <fullName evidence="8">Unannotated protein</fullName>
    </submittedName>
</protein>
<evidence type="ECO:0000256" key="2">
    <source>
        <dbReference type="ARBA" id="ARBA00022448"/>
    </source>
</evidence>
<feature type="transmembrane region" description="Helical" evidence="7">
    <location>
        <begin position="378"/>
        <end position="396"/>
    </location>
</feature>
<dbReference type="AlphaFoldDB" id="A0A6J6FQ26"/>
<evidence type="ECO:0000256" key="3">
    <source>
        <dbReference type="ARBA" id="ARBA00022475"/>
    </source>
</evidence>
<keyword evidence="3" id="KW-1003">Cell membrane</keyword>
<feature type="transmembrane region" description="Helical" evidence="7">
    <location>
        <begin position="264"/>
        <end position="283"/>
    </location>
</feature>
<keyword evidence="5 7" id="KW-1133">Transmembrane helix</keyword>
<dbReference type="SUPFAM" id="SSF103473">
    <property type="entry name" value="MFS general substrate transporter"/>
    <property type="match status" value="1"/>
</dbReference>
<keyword evidence="6 7" id="KW-0472">Membrane</keyword>
<comment type="subcellular location">
    <subcellularLocation>
        <location evidence="1">Cell membrane</location>
        <topology evidence="1">Multi-pass membrane protein</topology>
    </subcellularLocation>
</comment>
<feature type="transmembrane region" description="Helical" evidence="7">
    <location>
        <begin position="178"/>
        <end position="198"/>
    </location>
</feature>
<dbReference type="InterPro" id="IPR010290">
    <property type="entry name" value="TM_effector"/>
</dbReference>
<feature type="transmembrane region" description="Helical" evidence="7">
    <location>
        <begin position="316"/>
        <end position="338"/>
    </location>
</feature>
<accession>A0A6J6FQ26</accession>
<dbReference type="Pfam" id="PF05977">
    <property type="entry name" value="MFS_3"/>
    <property type="match status" value="1"/>
</dbReference>
<dbReference type="PANTHER" id="PTHR23513:SF11">
    <property type="entry name" value="STAPHYLOFERRIN A TRANSPORTER"/>
    <property type="match status" value="1"/>
</dbReference>
<feature type="transmembrane region" description="Helical" evidence="7">
    <location>
        <begin position="219"/>
        <end position="244"/>
    </location>
</feature>
<dbReference type="GO" id="GO:0005886">
    <property type="term" value="C:plasma membrane"/>
    <property type="evidence" value="ECO:0007669"/>
    <property type="project" value="UniProtKB-SubCell"/>
</dbReference>
<feature type="transmembrane region" description="Helical" evidence="7">
    <location>
        <begin position="110"/>
        <end position="128"/>
    </location>
</feature>
<reference evidence="8" key="1">
    <citation type="submission" date="2020-05" db="EMBL/GenBank/DDBJ databases">
        <authorList>
            <person name="Chiriac C."/>
            <person name="Salcher M."/>
            <person name="Ghai R."/>
            <person name="Kavagutti S V."/>
        </authorList>
    </citation>
    <scope>NUCLEOTIDE SEQUENCE</scope>
</reference>
<feature type="transmembrane region" description="Helical" evidence="7">
    <location>
        <begin position="61"/>
        <end position="79"/>
    </location>
</feature>
<keyword evidence="4 7" id="KW-0812">Transmembrane</keyword>
<evidence type="ECO:0000256" key="6">
    <source>
        <dbReference type="ARBA" id="ARBA00023136"/>
    </source>
</evidence>
<sequence length="400" mass="43070">MSESTKSDKGSAFRSLRHRNVRVYFVGLLLSNVGTWLQFTATSLLIYRINHRATDAGLNTLFQFLPMLLLGAWAGGFADRHDRRTVTMWTQTALLVQAVLLAVADFSGHASLPVIYSLSLVLGIANAIDNPSRRGLVTELVEPEDISNAMSLNTTVMTGSRIFGPAIAAALIGPLGTAWLFSMNAVSYVAVIVSILMLRRSDMIAVPTAKRDGKPVREALQFVWADPYMRYSFVVFTVVSTFAFNYSVVLPKLSDVMWNEPNGYPILLTMTSFGSVGGALATARFRQVTMGWYAAMIAICGVACIGMGFAPNFYSACVVALPLGFGGTALVASMTGISQSKVGPEMRSRIMALQSVAFLGSTPIGGPITGWIGDHISIRWSIAYGGVLALGVLPFLKKAK</sequence>
<evidence type="ECO:0000256" key="5">
    <source>
        <dbReference type="ARBA" id="ARBA00022989"/>
    </source>
</evidence>
<evidence type="ECO:0000313" key="8">
    <source>
        <dbReference type="EMBL" id="CAB4590907.1"/>
    </source>
</evidence>
<evidence type="ECO:0000256" key="1">
    <source>
        <dbReference type="ARBA" id="ARBA00004651"/>
    </source>
</evidence>
<gene>
    <name evidence="8" type="ORF">UFOPK1808_00146</name>
</gene>
<evidence type="ECO:0000256" key="4">
    <source>
        <dbReference type="ARBA" id="ARBA00022692"/>
    </source>
</evidence>